<dbReference type="Proteomes" id="UP001321582">
    <property type="component" value="Chromosome"/>
</dbReference>
<sequence length="317" mass="37760">MKKMVFIFLAMFYFSNLTNAAISKEMFLKEVKDVVKKGEDIHVNFYARVKKEELNNYIEKKFKKFNDTISEREAVAFLASLMAKIKDGHTTVFLELGKFLKRDVKFLPFKFYIIGNKVYLIKDYNNKITKGSLILKINNNPVDRIIKNISEHISYDTIGWKKFKLNNEFFMYYYLLYNPTKQYEIVYRDKKDNLIKKKIINGIGVKEYKKIFIKEEKKYSFKQISSKVAIMRIKTFDYDQEYFSFLEKSFSELKKKRINNLIIDIRDNGGGNSDCGELLGRYITNKKIRVFSYIQVKVCKELKKDQNKYGIHKNSYN</sequence>
<dbReference type="InterPro" id="IPR005151">
    <property type="entry name" value="Tail-specific_protease"/>
</dbReference>
<dbReference type="EMBL" id="AP027059">
    <property type="protein sequence ID" value="BDU51190.1"/>
    <property type="molecule type" value="Genomic_DNA"/>
</dbReference>
<dbReference type="InterPro" id="IPR029045">
    <property type="entry name" value="ClpP/crotonase-like_dom_sf"/>
</dbReference>
<evidence type="ECO:0000313" key="4">
    <source>
        <dbReference type="Proteomes" id="UP001321582"/>
    </source>
</evidence>
<dbReference type="Pfam" id="PF03572">
    <property type="entry name" value="Peptidase_S41"/>
    <property type="match status" value="1"/>
</dbReference>
<dbReference type="GO" id="GO:0008236">
    <property type="term" value="F:serine-type peptidase activity"/>
    <property type="evidence" value="ECO:0007669"/>
    <property type="project" value="InterPro"/>
</dbReference>
<evidence type="ECO:0000256" key="1">
    <source>
        <dbReference type="SAM" id="SignalP"/>
    </source>
</evidence>
<proteinExistence type="predicted"/>
<feature type="domain" description="Tail specific protease" evidence="2">
    <location>
        <begin position="227"/>
        <end position="290"/>
    </location>
</feature>
<keyword evidence="1" id="KW-0732">Signal</keyword>
<gene>
    <name evidence="3" type="ORF">HLVA_17590</name>
</gene>
<dbReference type="GO" id="GO:0006508">
    <property type="term" value="P:proteolysis"/>
    <property type="evidence" value="ECO:0007669"/>
    <property type="project" value="InterPro"/>
</dbReference>
<protein>
    <recommendedName>
        <fullName evidence="2">Tail specific protease domain-containing protein</fullName>
    </recommendedName>
</protein>
<accession>A0AAU9DCX6</accession>
<organism evidence="3 4">
    <name type="scientific">Haliovirga abyssi</name>
    <dbReference type="NCBI Taxonomy" id="2996794"/>
    <lineage>
        <taxon>Bacteria</taxon>
        <taxon>Fusobacteriati</taxon>
        <taxon>Fusobacteriota</taxon>
        <taxon>Fusobacteriia</taxon>
        <taxon>Fusobacteriales</taxon>
        <taxon>Haliovirgaceae</taxon>
        <taxon>Haliovirga</taxon>
    </lineage>
</organism>
<name>A0AAU9DCX6_9FUSO</name>
<reference evidence="3 4" key="1">
    <citation type="submission" date="2022-11" db="EMBL/GenBank/DDBJ databases">
        <title>Haliovirga abyssi gen. nov., sp. nov., a mesophilic fermentative bacterium isolated from the Iheya North hydrothermal field and the proposal of Haliovirgaceae fam. nov.</title>
        <authorList>
            <person name="Miyazaki U."/>
            <person name="Tame A."/>
            <person name="Miyazaki J."/>
            <person name="Takai K."/>
            <person name="Sawayama S."/>
            <person name="Kitajima M."/>
            <person name="Okamoto A."/>
            <person name="Nakagawa S."/>
        </authorList>
    </citation>
    <scope>NUCLEOTIDE SEQUENCE [LARGE SCALE GENOMIC DNA]</scope>
    <source>
        <strain evidence="3 4">IC12</strain>
    </source>
</reference>
<keyword evidence="4" id="KW-1185">Reference proteome</keyword>
<evidence type="ECO:0000259" key="2">
    <source>
        <dbReference type="Pfam" id="PF03572"/>
    </source>
</evidence>
<feature type="chain" id="PRO_5043414883" description="Tail specific protease domain-containing protein" evidence="1">
    <location>
        <begin position="21"/>
        <end position="317"/>
    </location>
</feature>
<evidence type="ECO:0000313" key="3">
    <source>
        <dbReference type="EMBL" id="BDU51190.1"/>
    </source>
</evidence>
<dbReference type="AlphaFoldDB" id="A0AAU9DCX6"/>
<dbReference type="Gene3D" id="3.90.226.10">
    <property type="entry name" value="2-enoyl-CoA Hydratase, Chain A, domain 1"/>
    <property type="match status" value="1"/>
</dbReference>
<feature type="signal peptide" evidence="1">
    <location>
        <begin position="1"/>
        <end position="20"/>
    </location>
</feature>
<dbReference type="SUPFAM" id="SSF52096">
    <property type="entry name" value="ClpP/crotonase"/>
    <property type="match status" value="1"/>
</dbReference>
<dbReference type="KEGG" id="haby:HLVA_17590"/>